<dbReference type="GeneID" id="18814752"/>
<gene>
    <name evidence="2" type="ORF">SERLADRAFT_436826</name>
    <name evidence="3" type="ORF">SERLADRAFT_436831</name>
</gene>
<sequence>MTDLIGALPEAGPSQTQPTIPTDLTPEIQEWMERMLEAEVARRVMKATKKEREGRTMAHRAAERVEEEKEDYQRLWEQQLIINSETPDREKGAEKREPRRTRSALDNPPTFNGDQTKFKDFMEHVSLHFEEDPTYFGDEKRKITFVLSYMKEGTAANFRSEWLEEKMAVTSIKNKA</sequence>
<dbReference type="KEGG" id="sla:SERLADRAFT_436831"/>
<reference evidence="3" key="1">
    <citation type="submission" date="2011-04" db="EMBL/GenBank/DDBJ databases">
        <title>Evolution of plant cell wall degrading machinery underlies the functional diversity of forest fungi.</title>
        <authorList>
            <consortium name="US DOE Joint Genome Institute (JGI-PGF)"/>
            <person name="Eastwood D.C."/>
            <person name="Floudas D."/>
            <person name="Binder M."/>
            <person name="Majcherczyk A."/>
            <person name="Schneider P."/>
            <person name="Aerts A."/>
            <person name="Asiegbu F.O."/>
            <person name="Baker S.E."/>
            <person name="Barry K."/>
            <person name="Bendiksby M."/>
            <person name="Blumentritt M."/>
            <person name="Coutinho P.M."/>
            <person name="Cullen D."/>
            <person name="Cullen D."/>
            <person name="Gathman A."/>
            <person name="Goodell B."/>
            <person name="Henrissat B."/>
            <person name="Ihrmark K."/>
            <person name="Kauserud H."/>
            <person name="Kohler A."/>
            <person name="LaButti K."/>
            <person name="Lapidus A."/>
            <person name="Lavin J.L."/>
            <person name="Lee Y.-H."/>
            <person name="Lindquist E."/>
            <person name="Lilly W."/>
            <person name="Lucas S."/>
            <person name="Morin E."/>
            <person name="Murat C."/>
            <person name="Oguiza J.A."/>
            <person name="Park J."/>
            <person name="Pisabarro A.G."/>
            <person name="Riley R."/>
            <person name="Rosling A."/>
            <person name="Salamov A."/>
            <person name="Schmidt O."/>
            <person name="Schmutz J."/>
            <person name="Skrede I."/>
            <person name="Stenlid J."/>
            <person name="Wiebenga A."/>
            <person name="Xie X."/>
            <person name="Kues U."/>
            <person name="Hibbett D.S."/>
            <person name="Hoffmeister D."/>
            <person name="Hogberg N."/>
            <person name="Martin F."/>
            <person name="Grigoriev I.V."/>
            <person name="Watkinson S.C."/>
        </authorList>
    </citation>
    <scope>NUCLEOTIDE SEQUENCE</scope>
    <source>
        <strain evidence="3">S7.9</strain>
    </source>
</reference>
<name>F8NSS9_SERL9</name>
<feature type="compositionally biased region" description="Basic and acidic residues" evidence="1">
    <location>
        <begin position="47"/>
        <end position="74"/>
    </location>
</feature>
<organism>
    <name type="scientific">Serpula lacrymans var. lacrymans (strain S7.9)</name>
    <name type="common">Dry rot fungus</name>
    <dbReference type="NCBI Taxonomy" id="578457"/>
    <lineage>
        <taxon>Eukaryota</taxon>
        <taxon>Fungi</taxon>
        <taxon>Dikarya</taxon>
        <taxon>Basidiomycota</taxon>
        <taxon>Agaricomycotina</taxon>
        <taxon>Agaricomycetes</taxon>
        <taxon>Agaricomycetidae</taxon>
        <taxon>Boletales</taxon>
        <taxon>Coniophorineae</taxon>
        <taxon>Serpulaceae</taxon>
        <taxon>Serpula</taxon>
    </lineage>
</organism>
<dbReference type="EMBL" id="GL945432">
    <property type="protein sequence ID" value="EGO27002.1"/>
    <property type="molecule type" value="Genomic_DNA"/>
</dbReference>
<accession>F8NSS9</accession>
<feature type="compositionally biased region" description="Polar residues" evidence="1">
    <location>
        <begin position="13"/>
        <end position="22"/>
    </location>
</feature>
<protein>
    <recommendedName>
        <fullName evidence="4">DUF4939 domain-containing protein</fullName>
    </recommendedName>
</protein>
<dbReference type="EMBL" id="GL945432">
    <property type="protein sequence ID" value="EGO27003.1"/>
    <property type="molecule type" value="Genomic_DNA"/>
</dbReference>
<dbReference type="Proteomes" id="UP000008064">
    <property type="component" value="Unassembled WGS sequence"/>
</dbReference>
<evidence type="ECO:0008006" key="4">
    <source>
        <dbReference type="Google" id="ProtNLM"/>
    </source>
</evidence>
<dbReference type="OrthoDB" id="2895259at2759"/>
<dbReference type="RefSeq" id="XP_007317176.1">
    <property type="nucleotide sequence ID" value="XM_007317114.1"/>
</dbReference>
<evidence type="ECO:0000313" key="2">
    <source>
        <dbReference type="EMBL" id="EGO27002.1"/>
    </source>
</evidence>
<dbReference type="GeneID" id="18814753"/>
<proteinExistence type="predicted"/>
<dbReference type="KEGG" id="sla:SERLADRAFT_436826"/>
<feature type="region of interest" description="Disordered" evidence="1">
    <location>
        <begin position="1"/>
        <end position="23"/>
    </location>
</feature>
<dbReference type="AlphaFoldDB" id="F8NSS9"/>
<evidence type="ECO:0000313" key="3">
    <source>
        <dbReference type="EMBL" id="EGO27003.1"/>
    </source>
</evidence>
<feature type="compositionally biased region" description="Basic and acidic residues" evidence="1">
    <location>
        <begin position="86"/>
        <end position="97"/>
    </location>
</feature>
<dbReference type="RefSeq" id="XP_007317175.1">
    <property type="nucleotide sequence ID" value="XM_007317113.1"/>
</dbReference>
<dbReference type="HOGENOM" id="CLU_1587497_0_0_1"/>
<evidence type="ECO:0000256" key="1">
    <source>
        <dbReference type="SAM" id="MobiDB-lite"/>
    </source>
</evidence>
<feature type="region of interest" description="Disordered" evidence="1">
    <location>
        <begin position="47"/>
        <end position="115"/>
    </location>
</feature>